<dbReference type="OrthoDB" id="5414006at2"/>
<feature type="transmembrane region" description="Helical" evidence="1">
    <location>
        <begin position="67"/>
        <end position="88"/>
    </location>
</feature>
<gene>
    <name evidence="3" type="ORF">DO021_20780</name>
    <name evidence="2" type="ORF">EYB58_02230</name>
</gene>
<proteinExistence type="predicted"/>
<dbReference type="EMBL" id="QLNI01000064">
    <property type="protein sequence ID" value="RAM00110.1"/>
    <property type="molecule type" value="Genomic_DNA"/>
</dbReference>
<feature type="transmembrane region" description="Helical" evidence="1">
    <location>
        <begin position="234"/>
        <end position="253"/>
    </location>
</feature>
<reference evidence="3 4" key="1">
    <citation type="submission" date="2018-06" db="EMBL/GenBank/DDBJ databases">
        <title>Complete Genome Sequence of Desulfobacter hydrogenophilus (DSM3380).</title>
        <authorList>
            <person name="Marietou A."/>
            <person name="Schreiber L."/>
            <person name="Marshall I."/>
            <person name="Jorgensen B."/>
        </authorList>
    </citation>
    <scope>NUCLEOTIDE SEQUENCE [LARGE SCALE GENOMIC DNA]</scope>
    <source>
        <strain evidence="3 4">DSM 3380</strain>
    </source>
</reference>
<keyword evidence="1" id="KW-1133">Transmembrane helix</keyword>
<accession>A0A328F8Z2</accession>
<keyword evidence="5" id="KW-1185">Reference proteome</keyword>
<feature type="transmembrane region" description="Helical" evidence="1">
    <location>
        <begin position="182"/>
        <end position="203"/>
    </location>
</feature>
<protein>
    <submittedName>
        <fullName evidence="3">Iron transporter</fullName>
    </submittedName>
</protein>
<feature type="transmembrane region" description="Helical" evidence="1">
    <location>
        <begin position="32"/>
        <end position="55"/>
    </location>
</feature>
<evidence type="ECO:0000313" key="5">
    <source>
        <dbReference type="Proteomes" id="UP000293902"/>
    </source>
</evidence>
<feature type="transmembrane region" description="Helical" evidence="1">
    <location>
        <begin position="294"/>
        <end position="314"/>
    </location>
</feature>
<dbReference type="RefSeq" id="WP_111960248.1">
    <property type="nucleotide sequence ID" value="NZ_CP036313.1"/>
</dbReference>
<organism evidence="3 4">
    <name type="scientific">Desulfobacter hydrogenophilus</name>
    <dbReference type="NCBI Taxonomy" id="2291"/>
    <lineage>
        <taxon>Bacteria</taxon>
        <taxon>Pseudomonadati</taxon>
        <taxon>Thermodesulfobacteriota</taxon>
        <taxon>Desulfobacteria</taxon>
        <taxon>Desulfobacterales</taxon>
        <taxon>Desulfobacteraceae</taxon>
        <taxon>Desulfobacter</taxon>
    </lineage>
</organism>
<evidence type="ECO:0000313" key="3">
    <source>
        <dbReference type="EMBL" id="RAM00110.1"/>
    </source>
</evidence>
<dbReference type="Proteomes" id="UP000293902">
    <property type="component" value="Chromosome"/>
</dbReference>
<evidence type="ECO:0000256" key="1">
    <source>
        <dbReference type="SAM" id="Phobius"/>
    </source>
</evidence>
<evidence type="ECO:0000313" key="2">
    <source>
        <dbReference type="EMBL" id="QBH11845.1"/>
    </source>
</evidence>
<reference evidence="2 5" key="2">
    <citation type="submission" date="2019-02" db="EMBL/GenBank/DDBJ databases">
        <title>Complete genome sequence of Desulfobacter hydrogenophilus AcRS1.</title>
        <authorList>
            <person name="Marietou A."/>
            <person name="Lund M.B."/>
            <person name="Marshall I.P.G."/>
            <person name="Schreiber L."/>
            <person name="Jorgensen B."/>
        </authorList>
    </citation>
    <scope>NUCLEOTIDE SEQUENCE [LARGE SCALE GENOMIC DNA]</scope>
    <source>
        <strain evidence="2 5">AcRS1</strain>
    </source>
</reference>
<keyword evidence="1" id="KW-0472">Membrane</keyword>
<sequence>MPHPVPRNSESRMLEQVLASVKTGLNKGWSGLIWLVKILVPVSFATALIVHYQLLHHLDFLLQPMMTMIHLPASAAVVLVLGIFTGIYGTVAALSVIPFSMAHMTLIAVFTLISHNLIQESLVQANSGLRFSTAVVFRLVMSFIVTMICGWIMGVDAGNAGPTGVSVVQAAPGPLSVMLIDWTAGTAWLCLKILCIIMPLMVVMELARTFHIIEAVTRMTAPVLRLLGLDKSCALLWMTAAVFGLAYGAAVIVEETKNNAHDPKALTRLHLSIGVNHAMIEDPALFLSLGLPALWLWIPRLVAAMAAAWLHMGFSSARRFYAARPGHKKFCDY</sequence>
<dbReference type="EMBL" id="CP036313">
    <property type="protein sequence ID" value="QBH11845.1"/>
    <property type="molecule type" value="Genomic_DNA"/>
</dbReference>
<name>A0A328F8Z2_9BACT</name>
<evidence type="ECO:0000313" key="4">
    <source>
        <dbReference type="Proteomes" id="UP000248798"/>
    </source>
</evidence>
<feature type="transmembrane region" description="Helical" evidence="1">
    <location>
        <begin position="135"/>
        <end position="153"/>
    </location>
</feature>
<dbReference type="AlphaFoldDB" id="A0A328F8Z2"/>
<dbReference type="Proteomes" id="UP000248798">
    <property type="component" value="Unassembled WGS sequence"/>
</dbReference>
<keyword evidence="1" id="KW-0812">Transmembrane</keyword>